<organism evidence="2 3">
    <name type="scientific">Cyclocybe aegerita</name>
    <name type="common">Black poplar mushroom</name>
    <name type="synonym">Agrocybe aegerita</name>
    <dbReference type="NCBI Taxonomy" id="1973307"/>
    <lineage>
        <taxon>Eukaryota</taxon>
        <taxon>Fungi</taxon>
        <taxon>Dikarya</taxon>
        <taxon>Basidiomycota</taxon>
        <taxon>Agaricomycotina</taxon>
        <taxon>Agaricomycetes</taxon>
        <taxon>Agaricomycetidae</taxon>
        <taxon>Agaricales</taxon>
        <taxon>Agaricineae</taxon>
        <taxon>Bolbitiaceae</taxon>
        <taxon>Cyclocybe</taxon>
    </lineage>
</organism>
<dbReference type="Gene3D" id="1.20.1280.50">
    <property type="match status" value="1"/>
</dbReference>
<evidence type="ECO:0000256" key="1">
    <source>
        <dbReference type="SAM" id="MobiDB-lite"/>
    </source>
</evidence>
<accession>A0A8S0XF42</accession>
<proteinExistence type="predicted"/>
<comment type="caution">
    <text evidence="2">The sequence shown here is derived from an EMBL/GenBank/DDBJ whole genome shotgun (WGS) entry which is preliminary data.</text>
</comment>
<evidence type="ECO:0008006" key="4">
    <source>
        <dbReference type="Google" id="ProtNLM"/>
    </source>
</evidence>
<evidence type="ECO:0000313" key="3">
    <source>
        <dbReference type="Proteomes" id="UP000467700"/>
    </source>
</evidence>
<feature type="region of interest" description="Disordered" evidence="1">
    <location>
        <begin position="1"/>
        <end position="27"/>
    </location>
</feature>
<keyword evidence="3" id="KW-1185">Reference proteome</keyword>
<gene>
    <name evidence="2" type="ORF">AAE3_LOCUS2646</name>
</gene>
<reference evidence="2 3" key="1">
    <citation type="submission" date="2020-01" db="EMBL/GenBank/DDBJ databases">
        <authorList>
            <person name="Gupta K D."/>
        </authorList>
    </citation>
    <scope>NUCLEOTIDE SEQUENCE [LARGE SCALE GENOMIC DNA]</scope>
</reference>
<sequence>MSGMIQLLTSPTPHLVETSGIPSPEEEERIREAIRVAEDELEKVRRKGVWYAVELMSQSGSADAERAQYLLDDRTQIFDDENENAESDISFLYMLGETVPGMFIAFIDQHKGLVSPIRRFPPELLVEIFSWVVQESPFPTRHSAAYPYELAFCNSFRALAFTHVCSYWRQVALSIPQLWTSIPFLNKIYLNESVWLPHTSLVEGDPADAASLEPLCSVLAHANRWSTAMIHVCPTIYESLPTLDFSLLHALNLRVVLPTGPDRIREGDYRGTNTVFQTTPMLKTLILDSKPMLPELDTLLYPLTTFVGLPVTVAYLIGCPELVKCEFRGPAGMLSTADPPHPFMHAGIRSFRLVNTNCKLPLGEEYTTTFFRWIKMPKLEVLEIEGPGTIEATTVVRELWGMTLAKPSLLRSFTFHVRDVKRIELLRLLEAMPLLEVLDIWDMPSASLKRLVLRASHASGGAEPPPPLVPCLHSLIIRDPSGEQSTPVDRDITIFLTYRRARGLARYQNIIEGWQEVEPGNHTKGSECTRLLGWANYLVKNFLGFEYQFWNPNCSMKKFEYTGKGRRFPEDSWDVEKIDKFLSVVEGHEMKDGRLLEMTRLNRIMAAIRDQRKGFPLGDEIFSFRARAGELVKKWAPLVEESAKGRRWQISEDGRTLRLGEDLKPRKIEVEVSGDGRL</sequence>
<dbReference type="OrthoDB" id="2878720at2759"/>
<dbReference type="Proteomes" id="UP000467700">
    <property type="component" value="Unassembled WGS sequence"/>
</dbReference>
<dbReference type="AlphaFoldDB" id="A0A8S0XF42"/>
<dbReference type="EMBL" id="CACVBS010000029">
    <property type="protein sequence ID" value="CAA7260439.1"/>
    <property type="molecule type" value="Genomic_DNA"/>
</dbReference>
<name>A0A8S0XF42_CYCAE</name>
<evidence type="ECO:0000313" key="2">
    <source>
        <dbReference type="EMBL" id="CAA7260439.1"/>
    </source>
</evidence>
<protein>
    <recommendedName>
        <fullName evidence="4">F-box domain-containing protein</fullName>
    </recommendedName>
</protein>